<dbReference type="GO" id="GO:0003887">
    <property type="term" value="F:DNA-directed DNA polymerase activity"/>
    <property type="evidence" value="ECO:0007669"/>
    <property type="project" value="UniProtKB-EC"/>
</dbReference>
<dbReference type="NCBIfam" id="TIGR00573">
    <property type="entry name" value="dnaq"/>
    <property type="match status" value="1"/>
</dbReference>
<organism evidence="14 15">
    <name type="scientific">Mycoplasmopsis ciconiae</name>
    <dbReference type="NCBI Taxonomy" id="561067"/>
    <lineage>
        <taxon>Bacteria</taxon>
        <taxon>Bacillati</taxon>
        <taxon>Mycoplasmatota</taxon>
        <taxon>Mycoplasmoidales</taxon>
        <taxon>Metamycoplasmataceae</taxon>
        <taxon>Mycoplasmopsis</taxon>
    </lineage>
</organism>
<dbReference type="InterPro" id="IPR004805">
    <property type="entry name" value="DnaE2/DnaE/PolC"/>
</dbReference>
<dbReference type="Pfam" id="PF17657">
    <property type="entry name" value="DNA_pol3_finger"/>
    <property type="match status" value="1"/>
</dbReference>
<dbReference type="SMART" id="SM00481">
    <property type="entry name" value="POLIIIAc"/>
    <property type="match status" value="1"/>
</dbReference>
<dbReference type="Gene3D" id="2.40.50.140">
    <property type="entry name" value="Nucleic acid-binding proteins"/>
    <property type="match status" value="1"/>
</dbReference>
<dbReference type="InterPro" id="IPR029460">
    <property type="entry name" value="DNAPol_HHH"/>
</dbReference>
<dbReference type="Gene3D" id="1.10.150.870">
    <property type="match status" value="1"/>
</dbReference>
<evidence type="ECO:0000256" key="8">
    <source>
        <dbReference type="ARBA" id="ARBA00022839"/>
    </source>
</evidence>
<comment type="similarity">
    <text evidence="11">Belongs to the DNA polymerase type-C family. PolC subfamily.</text>
</comment>
<evidence type="ECO:0000313" key="14">
    <source>
        <dbReference type="EMBL" id="MEE3928364.1"/>
    </source>
</evidence>
<comment type="catalytic activity">
    <reaction evidence="10 11">
        <text>DNA(n) + a 2'-deoxyribonucleoside 5'-triphosphate = DNA(n+1) + diphosphate</text>
        <dbReference type="Rhea" id="RHEA:22508"/>
        <dbReference type="Rhea" id="RHEA-COMP:17339"/>
        <dbReference type="Rhea" id="RHEA-COMP:17340"/>
        <dbReference type="ChEBI" id="CHEBI:33019"/>
        <dbReference type="ChEBI" id="CHEBI:61560"/>
        <dbReference type="ChEBI" id="CHEBI:173112"/>
        <dbReference type="EC" id="2.7.7.7"/>
    </reaction>
</comment>
<keyword evidence="3 11" id="KW-0808">Transferase</keyword>
<sequence>MSNRFYKNNIFDKFAQWINLGELESLKNAYIEEDIQTTQRDNLTIFYPTIVFDLLPSASDFFNLENKIRNCKEPVFIPKYIFSDYYKTADIFYEYINLIITSDYKFHKLSPFVAGDSIRANNENDCWELHIDKGLINEEIQNSVLLVVDKMRAIGFSDFDLKIVEIKEDDTQVNEHQKQMKLSEQEFVKKLEQSAKGDFVKSLDNAFKDKINFSNSNFKSRTSSKEYITYTINNLNVENEIYQNKDFNVNLKGVVFSKDHFLSKNNYNVYTFLVHDFSDAIETKYISKIPMSEKINIGDSVEIFGNLTKNYANINYVMVDRIIKTADLFEKRSDQEKNKRVELSVRSKMNTMDGLLTPSEIIDIAKQFNHKAVALVDNNSVQGFPEFYHSAKKAGIKPIYGSSISCISKHNEAIYDYFDNFDYSQQIKECSYVSFDIETTGLSPRFDQIIEFGSVELNANEIINENQLFVKATIKLKDFTKNLTNITDQMLEEHGLEIREAMSKIHQLLNNKIAIAHNAKFDLNFVNQLLFKLNMPKLNTLFIDTMTVSRIVFPEKKKHTLESLAGFLGENYDEKIAHRADYDAKVLAHVWKLSITKLNNMGIYTFEDLKNYKDETLYHKKFSNEISFLALNQDGLKELFELVSHTLTKRYYSSPKLFIEEIKKSPNLLIGSSSLKGFLIDKLLFSSEYELRKWIQFFDYIEIPAPSDFNHYIESGDYTLEQIQQALKHLFDLSKEYNKIAVAVGDVRYKDLRDKLAYKMLVYSKGIGGETHYLYSYRKKDNLKLPDSHFQNTKEMLEQFAFLGNVQDLNDLVINNTNKIADLVSDITVIKDKLYAPNFDDSPNKLRDLVYKNAHLKYGENLPKVVEDRIKKELEPIIKYGFSVVYWISHILVKKSVENGYLVGSRGSVGSSLVATLSEITEVNPLEPHYTCDNCKYFELANIPGITSGYDLDDKNCPNCKTKMDKDGQTIPFETFLGFKANKVPDIDLNFSGEYQGEIHNTVRELFGTMHTFRAGTISTVAEKTSFGYVKNAVQENKWMYSNNFISYLSSKICGVKRTTGQHPGGIIIIPKEFSVEDFTPINYPADDTNSDWKTTHFDFHAIHDNVLKLDILGHLDPTAIRMLERISGINVRKDIPKKDKKVMSLFSSTKALNIKPEQIGNEPTGALGIPEFGTSFVRKMLEQANAQSFADLVSLSGLSHGTDVWLNNAQSLIVKEGKTLKDVICCRDDIMDYLIKKGVDPLESFVIMEQVRKGKSINPDQEKMLKEKNIPSWYIESMKKIKYMFPKAHATAYVLMAWRIAWFKIYKPLEYYATYFTTRCEIFDIENMVDDFGAVKINKRLQEINSKEQKERSNKEVALISVLELAREMYARGFKISNIDLNKSLENEWVVDHKNKSLIPPFNTIDGLGAAVAKSIVEARKQRSFMSIEDFKKRTTVNQTKINDFKRLGIFKDLDETDQISLFKLF</sequence>
<keyword evidence="6 11" id="KW-0540">Nuclease</keyword>
<proteinExistence type="inferred from homology"/>
<dbReference type="Pfam" id="PF02811">
    <property type="entry name" value="PHP"/>
    <property type="match status" value="1"/>
</dbReference>
<dbReference type="Pfam" id="PF00929">
    <property type="entry name" value="RNase_T"/>
    <property type="match status" value="1"/>
</dbReference>
<dbReference type="Proteomes" id="UP001344817">
    <property type="component" value="Unassembled WGS sequence"/>
</dbReference>
<keyword evidence="4 11" id="KW-0548">Nucleotidyltransferase</keyword>
<dbReference type="SUPFAM" id="SSF160975">
    <property type="entry name" value="AF1531-like"/>
    <property type="match status" value="1"/>
</dbReference>
<evidence type="ECO:0000256" key="7">
    <source>
        <dbReference type="ARBA" id="ARBA00022801"/>
    </source>
</evidence>
<comment type="subcellular location">
    <subcellularLocation>
        <location evidence="11">Cytoplasm</location>
    </subcellularLocation>
</comment>
<dbReference type="InterPro" id="IPR044923">
    <property type="entry name" value="PolC_middle_finger_sf"/>
</dbReference>
<dbReference type="InterPro" id="IPR004013">
    <property type="entry name" value="PHP_dom"/>
</dbReference>
<dbReference type="InterPro" id="IPR040982">
    <property type="entry name" value="DNA_pol3_finger"/>
</dbReference>
<dbReference type="EMBL" id="JAZDWZ010000005">
    <property type="protein sequence ID" value="MEE3928364.1"/>
    <property type="molecule type" value="Genomic_DNA"/>
</dbReference>
<dbReference type="RefSeq" id="WP_330500775.1">
    <property type="nucleotide sequence ID" value="NZ_JAZDWZ010000005.1"/>
</dbReference>
<dbReference type="InterPro" id="IPR003141">
    <property type="entry name" value="Pol/His_phosphatase_N"/>
</dbReference>
<feature type="domain" description="Polymerase/histidinol phosphatase N-terminal" evidence="13">
    <location>
        <begin position="341"/>
        <end position="408"/>
    </location>
</feature>
<evidence type="ECO:0000256" key="10">
    <source>
        <dbReference type="ARBA" id="ARBA00049244"/>
    </source>
</evidence>
<dbReference type="EC" id="2.7.7.7" evidence="11"/>
<feature type="domain" description="Exonuclease" evidence="12">
    <location>
        <begin position="431"/>
        <end position="600"/>
    </location>
</feature>
<dbReference type="SMART" id="SM00479">
    <property type="entry name" value="EXOIII"/>
    <property type="match status" value="1"/>
</dbReference>
<accession>A0ABU7MLI1</accession>
<evidence type="ECO:0000256" key="5">
    <source>
        <dbReference type="ARBA" id="ARBA00022705"/>
    </source>
</evidence>
<dbReference type="HAMAP" id="MF_00356">
    <property type="entry name" value="DNApol_PolC"/>
    <property type="match status" value="1"/>
</dbReference>
<dbReference type="InterPro" id="IPR006054">
    <property type="entry name" value="DnaQ"/>
</dbReference>
<evidence type="ECO:0000313" key="15">
    <source>
        <dbReference type="Proteomes" id="UP001344817"/>
    </source>
</evidence>
<evidence type="ECO:0000256" key="2">
    <source>
        <dbReference type="ARBA" id="ARBA00022490"/>
    </source>
</evidence>
<comment type="caution">
    <text evidence="14">The sequence shown here is derived from an EMBL/GenBank/DDBJ whole genome shotgun (WGS) entry which is preliminary data.</text>
</comment>
<dbReference type="PANTHER" id="PTHR32294">
    <property type="entry name" value="DNA POLYMERASE III SUBUNIT ALPHA"/>
    <property type="match status" value="1"/>
</dbReference>
<dbReference type="NCBIfam" id="NF001688">
    <property type="entry name" value="PRK00448.1"/>
    <property type="match status" value="1"/>
</dbReference>
<protein>
    <recommendedName>
        <fullName evidence="11">DNA polymerase III PolC-type</fullName>
        <shortName evidence="11">PolIII</shortName>
        <ecNumber evidence="11">2.7.7.7</ecNumber>
    </recommendedName>
</protein>
<dbReference type="Gene3D" id="3.30.1900.20">
    <property type="match status" value="2"/>
</dbReference>
<keyword evidence="8 11" id="KW-0269">Exonuclease</keyword>
<keyword evidence="5 11" id="KW-0235">DNA replication</keyword>
<dbReference type="Gene3D" id="3.20.20.140">
    <property type="entry name" value="Metal-dependent hydrolases"/>
    <property type="match status" value="2"/>
</dbReference>
<reference evidence="14" key="1">
    <citation type="submission" date="2024-01" db="EMBL/GenBank/DDBJ databases">
        <title>Genome sequence of Mycoplasma ciconiae type strain DSM 25251.</title>
        <authorList>
            <person name="Spergser J."/>
        </authorList>
    </citation>
    <scope>NUCLEOTIDE SEQUENCE [LARGE SCALE GENOMIC DNA]</scope>
    <source>
        <strain evidence="14">DSM 25251</strain>
    </source>
</reference>
<keyword evidence="7 11" id="KW-0378">Hydrolase</keyword>
<evidence type="ECO:0000256" key="9">
    <source>
        <dbReference type="ARBA" id="ARBA00022932"/>
    </source>
</evidence>
<dbReference type="NCBIfam" id="TIGR01405">
    <property type="entry name" value="polC_Gram_pos"/>
    <property type="match status" value="1"/>
</dbReference>
<dbReference type="InterPro" id="IPR036397">
    <property type="entry name" value="RNaseH_sf"/>
</dbReference>
<dbReference type="InterPro" id="IPR012340">
    <property type="entry name" value="NA-bd_OB-fold"/>
</dbReference>
<keyword evidence="2 11" id="KW-0963">Cytoplasm</keyword>
<comment type="function">
    <text evidence="1 11">Required for replicative DNA synthesis. This DNA polymerase also exhibits 3' to 5' exonuclease activity.</text>
</comment>
<dbReference type="InterPro" id="IPR012337">
    <property type="entry name" value="RNaseH-like_sf"/>
</dbReference>
<dbReference type="InterPro" id="IPR011708">
    <property type="entry name" value="DNA_pol3_alpha_NTPase_dom"/>
</dbReference>
<dbReference type="SUPFAM" id="SSF53098">
    <property type="entry name" value="Ribonuclease H-like"/>
    <property type="match status" value="1"/>
</dbReference>
<keyword evidence="15" id="KW-1185">Reference proteome</keyword>
<name>A0ABU7MLI1_9BACT</name>
<dbReference type="PANTHER" id="PTHR32294:SF5">
    <property type="entry name" value="DNA POLYMERASE III POLC-TYPE"/>
    <property type="match status" value="1"/>
</dbReference>
<gene>
    <name evidence="11" type="primary">polC</name>
    <name evidence="14" type="ORF">V2E24_02120</name>
</gene>
<dbReference type="InterPro" id="IPR006308">
    <property type="entry name" value="Pol_III_a_PolC-type_gram_pos"/>
</dbReference>
<dbReference type="Pfam" id="PF07733">
    <property type="entry name" value="DNA_pol3_alpha"/>
    <property type="match status" value="2"/>
</dbReference>
<dbReference type="InterPro" id="IPR013520">
    <property type="entry name" value="Ribonucl_H"/>
</dbReference>
<evidence type="ECO:0000256" key="11">
    <source>
        <dbReference type="HAMAP-Rule" id="MF_00356"/>
    </source>
</evidence>
<evidence type="ECO:0000259" key="12">
    <source>
        <dbReference type="SMART" id="SM00479"/>
    </source>
</evidence>
<evidence type="ECO:0000256" key="3">
    <source>
        <dbReference type="ARBA" id="ARBA00022679"/>
    </source>
</evidence>
<dbReference type="Gene3D" id="1.10.150.700">
    <property type="entry name" value="PolC, middle finger domain"/>
    <property type="match status" value="2"/>
</dbReference>
<evidence type="ECO:0000259" key="13">
    <source>
        <dbReference type="SMART" id="SM00481"/>
    </source>
</evidence>
<evidence type="ECO:0000256" key="6">
    <source>
        <dbReference type="ARBA" id="ARBA00022722"/>
    </source>
</evidence>
<keyword evidence="9 11" id="KW-0239">DNA-directed DNA polymerase</keyword>
<dbReference type="Pfam" id="PF14579">
    <property type="entry name" value="HHH_6"/>
    <property type="match status" value="1"/>
</dbReference>
<evidence type="ECO:0000256" key="4">
    <source>
        <dbReference type="ARBA" id="ARBA00022695"/>
    </source>
</evidence>
<dbReference type="CDD" id="cd06127">
    <property type="entry name" value="DEDDh"/>
    <property type="match status" value="1"/>
</dbReference>
<dbReference type="Gene3D" id="3.30.420.10">
    <property type="entry name" value="Ribonuclease H-like superfamily/Ribonuclease H"/>
    <property type="match status" value="1"/>
</dbReference>
<evidence type="ECO:0000256" key="1">
    <source>
        <dbReference type="ARBA" id="ARBA00003452"/>
    </source>
</evidence>